<dbReference type="GO" id="GO:0000976">
    <property type="term" value="F:transcription cis-regulatory region binding"/>
    <property type="evidence" value="ECO:0007669"/>
    <property type="project" value="TreeGrafter"/>
</dbReference>
<sequence>MLDRRYQTFLTLVQTNSYTKTAEKLFITQPAVTQQITSLQNELKIELVHYDRPNLVITTAGKQLAAFIEEVTIQSNAVLDHIKHPSIKRDLHFGATLSFNHIVEPDLIHSIQDQFANISCIVANTDEILDQISHGGIEFGLVEGNFDLSKFEHLTIYNDNFVAVCHPDNPLAQKPAVSLTDCLKYPLLLREKGSGTRAILEDWLGTQNYNTSDFRKVITVGDMLTIIKMLTANMGISFLYRSLVSNDLDNQTLIQLPVTDFNIERELSMVFLHHSFYESQYQALATQIHHTLMSK</sequence>
<comment type="similarity">
    <text evidence="1">Belongs to the LysR transcriptional regulatory family.</text>
</comment>
<dbReference type="Pfam" id="PF00126">
    <property type="entry name" value="HTH_1"/>
    <property type="match status" value="1"/>
</dbReference>
<dbReference type="InterPro" id="IPR005119">
    <property type="entry name" value="LysR_subst-bd"/>
</dbReference>
<evidence type="ECO:0000256" key="4">
    <source>
        <dbReference type="ARBA" id="ARBA00023163"/>
    </source>
</evidence>
<dbReference type="SUPFAM" id="SSF53850">
    <property type="entry name" value="Periplasmic binding protein-like II"/>
    <property type="match status" value="1"/>
</dbReference>
<dbReference type="PANTHER" id="PTHR30126:SF91">
    <property type="entry name" value="LYSR FAMILY TRANSCRIPTIONAL REGULATOR"/>
    <property type="match status" value="1"/>
</dbReference>
<dbReference type="Gene3D" id="1.10.10.10">
    <property type="entry name" value="Winged helix-like DNA-binding domain superfamily/Winged helix DNA-binding domain"/>
    <property type="match status" value="1"/>
</dbReference>
<dbReference type="InterPro" id="IPR036388">
    <property type="entry name" value="WH-like_DNA-bd_sf"/>
</dbReference>
<comment type="caution">
    <text evidence="6">The sequence shown here is derived from an EMBL/GenBank/DDBJ whole genome shotgun (WGS) entry which is preliminary data.</text>
</comment>
<dbReference type="EMBL" id="AZEY01000090">
    <property type="protein sequence ID" value="KRL64403.1"/>
    <property type="molecule type" value="Genomic_DNA"/>
</dbReference>
<evidence type="ECO:0000256" key="1">
    <source>
        <dbReference type="ARBA" id="ARBA00009437"/>
    </source>
</evidence>
<name>A0A0R1SER9_9LACO</name>
<dbReference type="Proteomes" id="UP000052013">
    <property type="component" value="Unassembled WGS sequence"/>
</dbReference>
<keyword evidence="2" id="KW-0805">Transcription regulation</keyword>
<dbReference type="PATRIC" id="fig|1423739.3.peg.962"/>
<keyword evidence="4" id="KW-0804">Transcription</keyword>
<gene>
    <name evidence="6" type="ORF">FC85_GL000913</name>
</gene>
<dbReference type="STRING" id="1423739.FC85_GL000913"/>
<dbReference type="PANTHER" id="PTHR30126">
    <property type="entry name" value="HTH-TYPE TRANSCRIPTIONAL REGULATOR"/>
    <property type="match status" value="1"/>
</dbReference>
<feature type="domain" description="HTH lysR-type" evidence="5">
    <location>
        <begin position="1"/>
        <end position="58"/>
    </location>
</feature>
<evidence type="ECO:0000313" key="7">
    <source>
        <dbReference type="Proteomes" id="UP000052013"/>
    </source>
</evidence>
<dbReference type="PROSITE" id="PS50931">
    <property type="entry name" value="HTH_LYSR"/>
    <property type="match status" value="1"/>
</dbReference>
<evidence type="ECO:0000256" key="2">
    <source>
        <dbReference type="ARBA" id="ARBA00023015"/>
    </source>
</evidence>
<dbReference type="RefSeq" id="WP_225427554.1">
    <property type="nucleotide sequence ID" value="NZ_AZEY01000090.1"/>
</dbReference>
<dbReference type="InterPro" id="IPR000847">
    <property type="entry name" value="LysR_HTH_N"/>
</dbReference>
<keyword evidence="3" id="KW-0238">DNA-binding</keyword>
<evidence type="ECO:0000259" key="5">
    <source>
        <dbReference type="PROSITE" id="PS50931"/>
    </source>
</evidence>
<accession>A0A0R1SER9</accession>
<organism evidence="6 7">
    <name type="scientific">Lentilactobacillus diolivorans DSM 14421</name>
    <dbReference type="NCBI Taxonomy" id="1423739"/>
    <lineage>
        <taxon>Bacteria</taxon>
        <taxon>Bacillati</taxon>
        <taxon>Bacillota</taxon>
        <taxon>Bacilli</taxon>
        <taxon>Lactobacillales</taxon>
        <taxon>Lactobacillaceae</taxon>
        <taxon>Lentilactobacillus</taxon>
    </lineage>
</organism>
<reference evidence="6 7" key="1">
    <citation type="journal article" date="2015" name="Genome Announc.">
        <title>Expanding the biotechnology potential of lactobacilli through comparative genomics of 213 strains and associated genera.</title>
        <authorList>
            <person name="Sun Z."/>
            <person name="Harris H.M."/>
            <person name="McCann A."/>
            <person name="Guo C."/>
            <person name="Argimon S."/>
            <person name="Zhang W."/>
            <person name="Yang X."/>
            <person name="Jeffery I.B."/>
            <person name="Cooney J.C."/>
            <person name="Kagawa T.F."/>
            <person name="Liu W."/>
            <person name="Song Y."/>
            <person name="Salvetti E."/>
            <person name="Wrobel A."/>
            <person name="Rasinkangas P."/>
            <person name="Parkhill J."/>
            <person name="Rea M.C."/>
            <person name="O'Sullivan O."/>
            <person name="Ritari J."/>
            <person name="Douillard F.P."/>
            <person name="Paul Ross R."/>
            <person name="Yang R."/>
            <person name="Briner A.E."/>
            <person name="Felis G.E."/>
            <person name="de Vos W.M."/>
            <person name="Barrangou R."/>
            <person name="Klaenhammer T.R."/>
            <person name="Caufield P.W."/>
            <person name="Cui Y."/>
            <person name="Zhang H."/>
            <person name="O'Toole P.W."/>
        </authorList>
    </citation>
    <scope>NUCLEOTIDE SEQUENCE [LARGE SCALE GENOMIC DNA]</scope>
    <source>
        <strain evidence="6 7">DSM 14421</strain>
    </source>
</reference>
<evidence type="ECO:0000256" key="3">
    <source>
        <dbReference type="ARBA" id="ARBA00023125"/>
    </source>
</evidence>
<protein>
    <submittedName>
        <fullName evidence="6">Transcriptional regulator</fullName>
    </submittedName>
</protein>
<dbReference type="Pfam" id="PF03466">
    <property type="entry name" value="LysR_substrate"/>
    <property type="match status" value="1"/>
</dbReference>
<dbReference type="SUPFAM" id="SSF46785">
    <property type="entry name" value="Winged helix' DNA-binding domain"/>
    <property type="match status" value="1"/>
</dbReference>
<dbReference type="AlphaFoldDB" id="A0A0R1SER9"/>
<dbReference type="GO" id="GO:0003700">
    <property type="term" value="F:DNA-binding transcription factor activity"/>
    <property type="evidence" value="ECO:0007669"/>
    <property type="project" value="InterPro"/>
</dbReference>
<dbReference type="Gene3D" id="3.40.190.10">
    <property type="entry name" value="Periplasmic binding protein-like II"/>
    <property type="match status" value="2"/>
</dbReference>
<evidence type="ECO:0000313" key="6">
    <source>
        <dbReference type="EMBL" id="KRL64403.1"/>
    </source>
</evidence>
<dbReference type="InterPro" id="IPR036390">
    <property type="entry name" value="WH_DNA-bd_sf"/>
</dbReference>
<proteinExistence type="inferred from homology"/>